<evidence type="ECO:0000259" key="3">
    <source>
        <dbReference type="PROSITE" id="PS50175"/>
    </source>
</evidence>
<organism evidence="4">
    <name type="scientific">hydrothermal vent metagenome</name>
    <dbReference type="NCBI Taxonomy" id="652676"/>
    <lineage>
        <taxon>unclassified sequences</taxon>
        <taxon>metagenomes</taxon>
        <taxon>ecological metagenomes</taxon>
    </lineage>
</organism>
<keyword evidence="2" id="KW-1133">Transmembrane helix</keyword>
<dbReference type="PROSITE" id="PS00141">
    <property type="entry name" value="ASP_PROTEASE"/>
    <property type="match status" value="1"/>
</dbReference>
<sequence>MNNQSENGALNTLRYVLILLLGFIVGWFARDIKPVPSGTVSKSVDTTEIFMQPSVVEPRTEYVEQALTSIKVNDDLELLNEYLKKHDFEAVAGILETLQQGGDAGRLDEANEMVYRFVRELLSAKDNYAAKSLLNYYLAIFNRNVTARLLLVEVLIRLTDYQSAIDQLYLAKGHAFLTDTLSLINRKIRSLVNKHAANLKQNFKLSSLLIFYEKLTQQEADYAPYFIGLAEAQISMGEFEAAKVSLQMIISDADVGRHAAIMLSEVKQKEMPPATDSQNDPALVDAEPASSVKLHKQGNHYLLDVYTREENALRLLIDTGASMTILTPSALLEHNVQYNDTGEIRRFSTANGIVNAPVYQLESLSVGEWEVKNIDIAVLDLQGSAGTEGLLGMNFLQHFQFFIDQKRSLLRMSLRK</sequence>
<dbReference type="Pfam" id="PF13975">
    <property type="entry name" value="gag-asp_proteas"/>
    <property type="match status" value="1"/>
</dbReference>
<evidence type="ECO:0000256" key="2">
    <source>
        <dbReference type="SAM" id="Phobius"/>
    </source>
</evidence>
<keyword evidence="2" id="KW-0812">Transmembrane</keyword>
<evidence type="ECO:0000256" key="1">
    <source>
        <dbReference type="ARBA" id="ARBA00022801"/>
    </source>
</evidence>
<dbReference type="InterPro" id="IPR011990">
    <property type="entry name" value="TPR-like_helical_dom_sf"/>
</dbReference>
<keyword evidence="2" id="KW-0472">Membrane</keyword>
<protein>
    <recommendedName>
        <fullName evidence="3">Peptidase A2 domain-containing protein</fullName>
    </recommendedName>
</protein>
<dbReference type="SUPFAM" id="SSF48452">
    <property type="entry name" value="TPR-like"/>
    <property type="match status" value="1"/>
</dbReference>
<dbReference type="AlphaFoldDB" id="A0A3B0YJA1"/>
<dbReference type="InterPro" id="IPR034122">
    <property type="entry name" value="Retropepsin-like_bacterial"/>
</dbReference>
<evidence type="ECO:0000313" key="4">
    <source>
        <dbReference type="EMBL" id="VAW68396.1"/>
    </source>
</evidence>
<dbReference type="CDD" id="cd05483">
    <property type="entry name" value="retropepsin_like_bacteria"/>
    <property type="match status" value="1"/>
</dbReference>
<proteinExistence type="predicted"/>
<keyword evidence="1" id="KW-0378">Hydrolase</keyword>
<reference evidence="4" key="1">
    <citation type="submission" date="2018-06" db="EMBL/GenBank/DDBJ databases">
        <authorList>
            <person name="Zhirakovskaya E."/>
        </authorList>
    </citation>
    <scope>NUCLEOTIDE SEQUENCE</scope>
</reference>
<dbReference type="InterPro" id="IPR001969">
    <property type="entry name" value="Aspartic_peptidase_AS"/>
</dbReference>
<dbReference type="GO" id="GO:0006508">
    <property type="term" value="P:proteolysis"/>
    <property type="evidence" value="ECO:0007669"/>
    <property type="project" value="InterPro"/>
</dbReference>
<name>A0A3B0YJA1_9ZZZZ</name>
<dbReference type="InterPro" id="IPR021109">
    <property type="entry name" value="Peptidase_aspartic_dom_sf"/>
</dbReference>
<dbReference type="InterPro" id="IPR001995">
    <property type="entry name" value="Peptidase_A2_cat"/>
</dbReference>
<feature type="domain" description="Peptidase A2" evidence="3">
    <location>
        <begin position="313"/>
        <end position="327"/>
    </location>
</feature>
<dbReference type="EMBL" id="UOFI01000128">
    <property type="protein sequence ID" value="VAW68396.1"/>
    <property type="molecule type" value="Genomic_DNA"/>
</dbReference>
<gene>
    <name evidence="4" type="ORF">MNBD_GAMMA09-2246</name>
</gene>
<dbReference type="PROSITE" id="PS50175">
    <property type="entry name" value="ASP_PROT_RETROV"/>
    <property type="match status" value="1"/>
</dbReference>
<dbReference type="SUPFAM" id="SSF50630">
    <property type="entry name" value="Acid proteases"/>
    <property type="match status" value="1"/>
</dbReference>
<accession>A0A3B0YJA1</accession>
<dbReference type="Gene3D" id="2.40.70.10">
    <property type="entry name" value="Acid Proteases"/>
    <property type="match status" value="1"/>
</dbReference>
<feature type="transmembrane region" description="Helical" evidence="2">
    <location>
        <begin position="12"/>
        <end position="29"/>
    </location>
</feature>
<dbReference type="GO" id="GO:0004190">
    <property type="term" value="F:aspartic-type endopeptidase activity"/>
    <property type="evidence" value="ECO:0007669"/>
    <property type="project" value="InterPro"/>
</dbReference>